<reference evidence="1" key="1">
    <citation type="submission" date="2005-09" db="EMBL/GenBank/DDBJ databases">
        <title>Annotation of Vibrio cholerae MO10.</title>
        <authorList>
            <person name="Colwell R."/>
            <person name="Grim C.J."/>
            <person name="Young S."/>
            <person name="Jaffe D."/>
            <person name="Gnerre S."/>
            <person name="Berlin A."/>
            <person name="Heiman D."/>
            <person name="Hepburn T."/>
            <person name="Shea T."/>
            <person name="Sykes S."/>
            <person name="Yandava C."/>
            <person name="Alvarado L."/>
            <person name="Kodira C."/>
            <person name="Borodovsky M."/>
            <person name="Heidelberg J."/>
            <person name="Lander E."/>
            <person name="Galagan J."/>
            <person name="Nusbaum C."/>
            <person name="Birren B."/>
        </authorList>
    </citation>
    <scope>NUCLEOTIDE SEQUENCE [LARGE SCALE GENOMIC DNA]</scope>
    <source>
        <strain evidence="1">MO10</strain>
    </source>
</reference>
<reference evidence="1" key="2">
    <citation type="submission" date="2008-07" db="EMBL/GenBank/DDBJ databases">
        <authorList>
            <consortium name="Broad Institute Genome Sequencing Platform"/>
            <person name="Colwell R."/>
            <person name="Grim C.J."/>
            <person name="Young S."/>
            <person name="Jaffe D."/>
            <person name="Gnerre S."/>
            <person name="Berlin A."/>
            <person name="Heiman D."/>
            <person name="Hepburn T."/>
            <person name="Shea T."/>
            <person name="Sykes S."/>
            <person name="Alvarado L."/>
            <person name="Kodira C."/>
            <person name="Heidelberg J."/>
            <person name="Lander E."/>
            <person name="Galagan J."/>
            <person name="Nusbaum C."/>
            <person name="Birren B."/>
        </authorList>
    </citation>
    <scope>NUCLEOTIDE SEQUENCE [LARGE SCALE GENOMIC DNA]</scope>
    <source>
        <strain evidence="1">MO10</strain>
    </source>
</reference>
<dbReference type="HOGENOM" id="CLU_3334410_0_0_6"/>
<dbReference type="AlphaFoldDB" id="A0A0X1L4K8"/>
<proteinExistence type="predicted"/>
<gene>
    <name evidence="1" type="ORF">VchoM_03465</name>
</gene>
<accession>A0A0X1L4K8</accession>
<evidence type="ECO:0000313" key="1">
    <source>
        <dbReference type="EMBL" id="EET25438.1"/>
    </source>
</evidence>
<organism evidence="1">
    <name type="scientific">Vibrio cholerae (strain MO10)</name>
    <dbReference type="NCBI Taxonomy" id="345072"/>
    <lineage>
        <taxon>Bacteria</taxon>
        <taxon>Pseudomonadati</taxon>
        <taxon>Pseudomonadota</taxon>
        <taxon>Gammaproteobacteria</taxon>
        <taxon>Vibrionales</taxon>
        <taxon>Vibrionaceae</taxon>
        <taxon>Vibrio</taxon>
    </lineage>
</organism>
<dbReference type="EMBL" id="DS990140">
    <property type="protein sequence ID" value="EET25438.1"/>
    <property type="molecule type" value="Genomic_DNA"/>
</dbReference>
<dbReference type="Proteomes" id="UP000004687">
    <property type="component" value="Unassembled WGS sequence"/>
</dbReference>
<sequence length="38" mass="4546">MASKPRYSTNLRMAMIRLWPIMLCEISYKAVGQIRFLR</sequence>
<protein>
    <submittedName>
        <fullName evidence="1">Uncharacterized protein</fullName>
    </submittedName>
</protein>
<name>A0A0X1L4K8_VIBCO</name>